<keyword evidence="1" id="KW-1133">Transmembrane helix</keyword>
<dbReference type="PANTHER" id="PTHR35867">
    <property type="entry name" value="PROTEIN RSEC"/>
    <property type="match status" value="1"/>
</dbReference>
<evidence type="ECO:0000313" key="2">
    <source>
        <dbReference type="EMBL" id="WIM06329.1"/>
    </source>
</evidence>
<dbReference type="EMBL" id="CP107246">
    <property type="protein sequence ID" value="WIM06329.1"/>
    <property type="molecule type" value="Genomic_DNA"/>
</dbReference>
<proteinExistence type="predicted"/>
<dbReference type="InterPro" id="IPR007359">
    <property type="entry name" value="SigmaE_reg_RseC_MucC"/>
</dbReference>
<name>A0AA49IZA5_9PROT</name>
<sequence>MNESEAVVVRIEGEHAFVEVCDAAACGQCSSRHACMSLEAPAGPRLHRLHNGIGARVGDTVVLVVPQGALLKAALLSYLWPALLTIAGAASGATMGGDAASVAGAGLGLMAGLASLRLAGSRLAGKREPLLTMRLKCPVVEPRKEAQE</sequence>
<dbReference type="PANTHER" id="PTHR35867:SF1">
    <property type="entry name" value="PROTEIN RSEC"/>
    <property type="match status" value="1"/>
</dbReference>
<accession>A0AA49IZA5</accession>
<dbReference type="KEGG" id="npv:OHM77_03305"/>
<gene>
    <name evidence="2" type="ORF">OHM77_03305</name>
</gene>
<dbReference type="Pfam" id="PF04246">
    <property type="entry name" value="RseC_MucC"/>
    <property type="match status" value="1"/>
</dbReference>
<reference evidence="2" key="1">
    <citation type="journal article" date="2023" name="Nat. Microbiol.">
        <title>Enrichment and characterization of a nitric oxide-reducing microbial community in a continuous bioreactor.</title>
        <authorList>
            <person name="Garrido-Amador P."/>
            <person name="Stortenbeker N."/>
            <person name="Wessels H.J.C.T."/>
            <person name="Speth D.R."/>
            <person name="Garcia-Heredia I."/>
            <person name="Kartal B."/>
        </authorList>
    </citation>
    <scope>NUCLEOTIDE SEQUENCE</scope>
    <source>
        <strain evidence="2">MAG1</strain>
    </source>
</reference>
<keyword evidence="1" id="KW-0472">Membrane</keyword>
<evidence type="ECO:0000256" key="1">
    <source>
        <dbReference type="SAM" id="Phobius"/>
    </source>
</evidence>
<keyword evidence="1" id="KW-0812">Transmembrane</keyword>
<protein>
    <submittedName>
        <fullName evidence="2">SoxR reducing system RseC family protein</fullName>
    </submittedName>
</protein>
<dbReference type="Proteomes" id="UP001234916">
    <property type="component" value="Chromosome"/>
</dbReference>
<dbReference type="PIRSF" id="PIRSF004923">
    <property type="entry name" value="RseC"/>
    <property type="match status" value="1"/>
</dbReference>
<feature type="transmembrane region" description="Helical" evidence="1">
    <location>
        <begin position="99"/>
        <end position="119"/>
    </location>
</feature>
<organism evidence="2">
    <name type="scientific">Candidatus Nitricoxidivorans perseverans</name>
    <dbReference type="NCBI Taxonomy" id="2975601"/>
    <lineage>
        <taxon>Bacteria</taxon>
        <taxon>Pseudomonadati</taxon>
        <taxon>Pseudomonadota</taxon>
        <taxon>Betaproteobacteria</taxon>
        <taxon>Nitrosomonadales</taxon>
        <taxon>Sterolibacteriaceae</taxon>
        <taxon>Candidatus Nitricoxidivorans</taxon>
    </lineage>
</organism>
<dbReference type="AlphaFoldDB" id="A0AA49IZA5"/>
<dbReference type="InterPro" id="IPR026268">
    <property type="entry name" value="RseC"/>
</dbReference>